<protein>
    <submittedName>
        <fullName evidence="1">Uncharacterized protein</fullName>
    </submittedName>
</protein>
<dbReference type="KEGG" id="msub:BK009_08935"/>
<dbReference type="EMBL" id="CP017768">
    <property type="protein sequence ID" value="AUB60785.1"/>
    <property type="molecule type" value="Genomic_DNA"/>
</dbReference>
<gene>
    <name evidence="1" type="ORF">BK009_08935</name>
</gene>
<sequence length="335" mass="39168">MQVGSLKKLFQSTDKNLESLINEFRKEYGSILDFVIFTLDNPDELGYDSFLINVTKRAYPPYFDADDLFSFDKEIITGGNANKIRKYIDNMRLRNLAKKELIYWTSEGPMNRLIYGIFEGYRSAYIEYAHFSRIYLFLERLYSRALDRKLEFNDLLNIYFSGLDKLITFNLDKFDMINHKKEPTIDFFQKLGKINRPDQEVINFQYKARQIIRMSLSLTYGGYGSFARIEEEFLAYLAGCSAVKHNRNQITIEDYITAYKTYYKLLKTDVTQYQAKPEILKELGLEVTSQNSQNGYIVCDKCGGYYQLQPGESPDDFSDTCECGGYLIYKNDLDN</sequence>
<dbReference type="AlphaFoldDB" id="A0A2H4VRR3"/>
<keyword evidence="2" id="KW-1185">Reference proteome</keyword>
<dbReference type="Proteomes" id="UP000232631">
    <property type="component" value="Chromosome"/>
</dbReference>
<evidence type="ECO:0000313" key="2">
    <source>
        <dbReference type="Proteomes" id="UP000232631"/>
    </source>
</evidence>
<accession>A0A2H4VRR3</accession>
<proteinExistence type="predicted"/>
<name>A0A2H4VRR3_9EURY</name>
<organism evidence="1 2">
    <name type="scientific">Methanobacterium subterraneum</name>
    <dbReference type="NCBI Taxonomy" id="59277"/>
    <lineage>
        <taxon>Archaea</taxon>
        <taxon>Methanobacteriati</taxon>
        <taxon>Methanobacteriota</taxon>
        <taxon>Methanomada group</taxon>
        <taxon>Methanobacteria</taxon>
        <taxon>Methanobacteriales</taxon>
        <taxon>Methanobacteriaceae</taxon>
        <taxon>Methanobacterium</taxon>
    </lineage>
</organism>
<evidence type="ECO:0000313" key="1">
    <source>
        <dbReference type="EMBL" id="AUB60785.1"/>
    </source>
</evidence>
<reference evidence="1 2" key="1">
    <citation type="submission" date="2016-10" db="EMBL/GenBank/DDBJ databases">
        <title>Comparative genomics between deep and shallow subseafloor isolates.</title>
        <authorList>
            <person name="Ishii S."/>
            <person name="Miller J.R."/>
            <person name="Sutton G."/>
            <person name="Suzuki S."/>
            <person name="Methe B."/>
            <person name="Inagaki F."/>
            <person name="Imachi H."/>
        </authorList>
    </citation>
    <scope>NUCLEOTIDE SEQUENCE [LARGE SCALE GENOMIC DNA]</scope>
    <source>
        <strain evidence="1 2">A8p</strain>
    </source>
</reference>